<keyword evidence="2" id="KW-1185">Reference proteome</keyword>
<name>A0AAJ0BJQ0_9PEZI</name>
<reference evidence="1" key="1">
    <citation type="submission" date="2023-06" db="EMBL/GenBank/DDBJ databases">
        <title>Genome-scale phylogeny and comparative genomics of the fungal order Sordariales.</title>
        <authorList>
            <consortium name="Lawrence Berkeley National Laboratory"/>
            <person name="Hensen N."/>
            <person name="Bonometti L."/>
            <person name="Westerberg I."/>
            <person name="Brannstrom I.O."/>
            <person name="Guillou S."/>
            <person name="Cros-Aarteil S."/>
            <person name="Calhoun S."/>
            <person name="Haridas S."/>
            <person name="Kuo A."/>
            <person name="Mondo S."/>
            <person name="Pangilinan J."/>
            <person name="Riley R."/>
            <person name="Labutti K."/>
            <person name="Andreopoulos B."/>
            <person name="Lipzen A."/>
            <person name="Chen C."/>
            <person name="Yanf M."/>
            <person name="Daum C."/>
            <person name="Ng V."/>
            <person name="Clum A."/>
            <person name="Steindorff A."/>
            <person name="Ohm R."/>
            <person name="Martin F."/>
            <person name="Silar P."/>
            <person name="Natvig D."/>
            <person name="Lalanne C."/>
            <person name="Gautier V."/>
            <person name="Ament-Velasquez S.L."/>
            <person name="Kruys A."/>
            <person name="Hutchinson M.I."/>
            <person name="Powell A.J."/>
            <person name="Barry K."/>
            <person name="Miller A.N."/>
            <person name="Grigoriev I.V."/>
            <person name="Debuchy R."/>
            <person name="Gladieux P."/>
            <person name="Thoren M.H."/>
            <person name="Johannesson H."/>
        </authorList>
    </citation>
    <scope>NUCLEOTIDE SEQUENCE</scope>
    <source>
        <strain evidence="1">PSN4</strain>
    </source>
</reference>
<comment type="caution">
    <text evidence="1">The sequence shown here is derived from an EMBL/GenBank/DDBJ whole genome shotgun (WGS) entry which is preliminary data.</text>
</comment>
<evidence type="ECO:0000313" key="2">
    <source>
        <dbReference type="Proteomes" id="UP001239445"/>
    </source>
</evidence>
<gene>
    <name evidence="1" type="ORF">QBC47DRAFT_410836</name>
</gene>
<organism evidence="1 2">
    <name type="scientific">Echria macrotheca</name>
    <dbReference type="NCBI Taxonomy" id="438768"/>
    <lineage>
        <taxon>Eukaryota</taxon>
        <taxon>Fungi</taxon>
        <taxon>Dikarya</taxon>
        <taxon>Ascomycota</taxon>
        <taxon>Pezizomycotina</taxon>
        <taxon>Sordariomycetes</taxon>
        <taxon>Sordariomycetidae</taxon>
        <taxon>Sordariales</taxon>
        <taxon>Schizotheciaceae</taxon>
        <taxon>Echria</taxon>
    </lineage>
</organism>
<accession>A0AAJ0BJQ0</accession>
<dbReference type="Proteomes" id="UP001239445">
    <property type="component" value="Unassembled WGS sequence"/>
</dbReference>
<sequence>MDHQHQDLYPHLPFHDQPQSFHAYVSPPCDGGMDGEDARMRDDVFEPEWMRDEAGGSVPNEATLMRAFRAPTDPAVQWQQAPMPPNQGLHPVAYPPSANNYMPQRAGPMPRPTTSTSYLPSTMPYRPSPRLSNGPKINGQDALLIRLRQEGLTHPQIAQQFKKAFGKPITPNALAKRFMRIKEVYTEPYRKAIEKIAPEILDLLRRKALSEGETLEVEGKQMKEFERILCNFVQSQIQQKHSL</sequence>
<evidence type="ECO:0000313" key="1">
    <source>
        <dbReference type="EMBL" id="KAK1758107.1"/>
    </source>
</evidence>
<dbReference type="EMBL" id="MU839829">
    <property type="protein sequence ID" value="KAK1758107.1"/>
    <property type="molecule type" value="Genomic_DNA"/>
</dbReference>
<dbReference type="AlphaFoldDB" id="A0AAJ0BJQ0"/>
<protein>
    <submittedName>
        <fullName evidence="1">Uncharacterized protein</fullName>
    </submittedName>
</protein>
<proteinExistence type="predicted"/>